<reference evidence="4" key="1">
    <citation type="submission" date="2012-01" db="EMBL/GenBank/DDBJ databases">
        <title>The Genome Sequence of Oreochromis niloticus (Nile Tilapia).</title>
        <authorList>
            <consortium name="Broad Institute Genome Assembly Team"/>
            <consortium name="Broad Institute Sequencing Platform"/>
            <person name="Di Palma F."/>
            <person name="Johnson J."/>
            <person name="Lander E.S."/>
            <person name="Lindblad-Toh K."/>
        </authorList>
    </citation>
    <scope>NUCLEOTIDE SEQUENCE [LARGE SCALE GENOMIC DNA]</scope>
</reference>
<dbReference type="RefSeq" id="XP_019219718.1">
    <property type="nucleotide sequence ID" value="XM_019364173.2"/>
</dbReference>
<dbReference type="PANTHER" id="PTHR46345">
    <property type="entry name" value="INVERTED FORMIN-2"/>
    <property type="match status" value="1"/>
</dbReference>
<dbReference type="CTD" id="777608"/>
<dbReference type="InterPro" id="IPR015425">
    <property type="entry name" value="FH2_Formin"/>
</dbReference>
<evidence type="ECO:0000313" key="3">
    <source>
        <dbReference type="Ensembl" id="ENSONIP00000031076.1"/>
    </source>
</evidence>
<dbReference type="RefSeq" id="XP_005472332.2">
    <property type="nucleotide sequence ID" value="XM_005472275.4"/>
</dbReference>
<dbReference type="RefSeq" id="XP_005472331.2">
    <property type="nucleotide sequence ID" value="XM_005472274.4"/>
</dbReference>
<dbReference type="GeneID" id="102076741"/>
<dbReference type="SMART" id="SM00498">
    <property type="entry name" value="FH2"/>
    <property type="match status" value="1"/>
</dbReference>
<dbReference type="AlphaFoldDB" id="A0A669B6L3"/>
<evidence type="ECO:0000313" key="4">
    <source>
        <dbReference type="Proteomes" id="UP000005207"/>
    </source>
</evidence>
<keyword evidence="4" id="KW-1185">Reference proteome</keyword>
<dbReference type="OrthoDB" id="26518at2759"/>
<organism evidence="3 4">
    <name type="scientific">Oreochromis niloticus</name>
    <name type="common">Nile tilapia</name>
    <name type="synonym">Tilapia nilotica</name>
    <dbReference type="NCBI Taxonomy" id="8128"/>
    <lineage>
        <taxon>Eukaryota</taxon>
        <taxon>Metazoa</taxon>
        <taxon>Chordata</taxon>
        <taxon>Craniata</taxon>
        <taxon>Vertebrata</taxon>
        <taxon>Euteleostomi</taxon>
        <taxon>Actinopterygii</taxon>
        <taxon>Neopterygii</taxon>
        <taxon>Teleostei</taxon>
        <taxon>Neoteleostei</taxon>
        <taxon>Acanthomorphata</taxon>
        <taxon>Ovalentaria</taxon>
        <taxon>Cichlomorphae</taxon>
        <taxon>Cichliformes</taxon>
        <taxon>Cichlidae</taxon>
        <taxon>African cichlids</taxon>
        <taxon>Pseudocrenilabrinae</taxon>
        <taxon>Oreochromini</taxon>
        <taxon>Oreochromis</taxon>
    </lineage>
</organism>
<proteinExistence type="predicted"/>
<dbReference type="GeneTree" id="ENSGT00940000155128"/>
<reference evidence="3" key="2">
    <citation type="submission" date="2025-08" db="UniProtKB">
        <authorList>
            <consortium name="Ensembl"/>
        </authorList>
    </citation>
    <scope>IDENTIFICATION</scope>
</reference>
<dbReference type="InterPro" id="IPR042201">
    <property type="entry name" value="FH2_Formin_sf"/>
</dbReference>
<feature type="domain" description="FH2" evidence="2">
    <location>
        <begin position="1"/>
        <end position="386"/>
    </location>
</feature>
<feature type="compositionally biased region" description="Polar residues" evidence="1">
    <location>
        <begin position="645"/>
        <end position="659"/>
    </location>
</feature>
<dbReference type="PANTHER" id="PTHR46345:SF7">
    <property type="entry name" value="FH2 DOMAIN CONTAINING 3-RELATED"/>
    <property type="match status" value="1"/>
</dbReference>
<dbReference type="Ensembl" id="ENSONIT00000067250.1">
    <property type="protein sequence ID" value="ENSONIP00000031076.1"/>
    <property type="gene ID" value="ENSONIG00000037868.1"/>
</dbReference>
<name>A0A669B6L3_ORENI</name>
<reference evidence="3" key="3">
    <citation type="submission" date="2025-09" db="UniProtKB">
        <authorList>
            <consortium name="Ensembl"/>
        </authorList>
    </citation>
    <scope>IDENTIFICATION</scope>
</reference>
<dbReference type="InParanoid" id="A0A669B6L3"/>
<gene>
    <name evidence="3" type="primary">fhdc3</name>
</gene>
<dbReference type="Pfam" id="PF02181">
    <property type="entry name" value="FH2"/>
    <property type="match status" value="1"/>
</dbReference>
<feature type="compositionally biased region" description="Polar residues" evidence="1">
    <location>
        <begin position="389"/>
        <end position="404"/>
    </location>
</feature>
<feature type="region of interest" description="Disordered" evidence="1">
    <location>
        <begin position="548"/>
        <end position="676"/>
    </location>
</feature>
<dbReference type="KEGG" id="onl:102076741"/>
<dbReference type="Gene3D" id="1.20.58.2220">
    <property type="entry name" value="Formin, FH2 domain"/>
    <property type="match status" value="1"/>
</dbReference>
<dbReference type="SUPFAM" id="SSF101447">
    <property type="entry name" value="Formin homology 2 domain (FH2 domain)"/>
    <property type="match status" value="1"/>
</dbReference>
<dbReference type="OMA" id="FGSCDIQ"/>
<dbReference type="Proteomes" id="UP000005207">
    <property type="component" value="Linkage group LG10"/>
</dbReference>
<feature type="region of interest" description="Disordered" evidence="1">
    <location>
        <begin position="429"/>
        <end position="472"/>
    </location>
</feature>
<feature type="compositionally biased region" description="Polar residues" evidence="1">
    <location>
        <begin position="548"/>
        <end position="559"/>
    </location>
</feature>
<feature type="compositionally biased region" description="Polar residues" evidence="1">
    <location>
        <begin position="434"/>
        <end position="454"/>
    </location>
</feature>
<protein>
    <submittedName>
        <fullName evidence="3">FH2 domain containing 3</fullName>
    </submittedName>
</protein>
<sequence>MKKLNWDTIPSQRVLGKLNVWTSSRPQRDLVLDIRSMEELFSHVDKRASLCTSTNLKKCDGMDHLPQEPQVTILDSKRSMNIGIFLRHFKRPVTEIVQDIYQGNWLRFGNGKLKELCKLLPEESEVKLLMSFSGNLSVLTEADQFMVQLVKVPGYEERLKMMVLREEFFPLMEEVKNSVGVMSKAANELLDCDDLHSVIRLVLKAGNYMNAGGHNSNVIGFRMTSLLKLADTKANKPGMNLMHYVAKQAEYIDSELLTFPNQLEHIGMALRICKEEVISDFEREVKKIKEVKLYSSRHPGLVQQMETFLIRAEAKLAEVESSLQELKSVSNAVAEYFCEDPSTFKLEECCSIFHSFCKRFDTAVQENRGREEAERRHKRKESMRIAPKRQSTASGPNGESSSLESALHNFLSTVPEGLARCRKNALPPIEGSPSECTSQSDSLVETSEQSPHSNQESHKKPFQVQKEDKDMSKLENKEAKKMEKISLNVLCYQKSTKSLNCERGSGTPCRLQREQDTLATPKTPRPRTRDYFFASNGDASSPWTILSPFTCTQKTSPQRNRPAHQRRLSSTYGGDNLDDGVWKSDEGNDAPKSLSETSPSRGSGFLPECPNRRGLSQGTTHRSRSVDETVQSPPSGFRLGDLLQKNASQRSFSSGSRTESVTKEETGISKAGNNAEGQVSASGFISFFRRIGGRSKPGDLEEQNCKGSST</sequence>
<evidence type="ECO:0000256" key="1">
    <source>
        <dbReference type="SAM" id="MobiDB-lite"/>
    </source>
</evidence>
<feature type="compositionally biased region" description="Basic and acidic residues" evidence="1">
    <location>
        <begin position="455"/>
        <end position="472"/>
    </location>
</feature>
<evidence type="ECO:0000259" key="2">
    <source>
        <dbReference type="PROSITE" id="PS51444"/>
    </source>
</evidence>
<dbReference type="PROSITE" id="PS51444">
    <property type="entry name" value="FH2"/>
    <property type="match status" value="1"/>
</dbReference>
<accession>A0A669B6L3</accession>
<feature type="region of interest" description="Disordered" evidence="1">
    <location>
        <begin position="367"/>
        <end position="404"/>
    </location>
</feature>
<feature type="region of interest" description="Disordered" evidence="1">
    <location>
        <begin position="502"/>
        <end position="528"/>
    </location>
</feature>